<organism evidence="2 3">
    <name type="scientific">Cucumis melo var. makuwa</name>
    <name type="common">Oriental melon</name>
    <dbReference type="NCBI Taxonomy" id="1194695"/>
    <lineage>
        <taxon>Eukaryota</taxon>
        <taxon>Viridiplantae</taxon>
        <taxon>Streptophyta</taxon>
        <taxon>Embryophyta</taxon>
        <taxon>Tracheophyta</taxon>
        <taxon>Spermatophyta</taxon>
        <taxon>Magnoliopsida</taxon>
        <taxon>eudicotyledons</taxon>
        <taxon>Gunneridae</taxon>
        <taxon>Pentapetalae</taxon>
        <taxon>rosids</taxon>
        <taxon>fabids</taxon>
        <taxon>Cucurbitales</taxon>
        <taxon>Cucurbitaceae</taxon>
        <taxon>Benincaseae</taxon>
        <taxon>Cucumis</taxon>
    </lineage>
</organism>
<dbReference type="EMBL" id="SSTD01008710">
    <property type="protein sequence ID" value="TYK15117.1"/>
    <property type="molecule type" value="Genomic_DNA"/>
</dbReference>
<evidence type="ECO:0000313" key="3">
    <source>
        <dbReference type="Proteomes" id="UP000321947"/>
    </source>
</evidence>
<evidence type="ECO:0000313" key="2">
    <source>
        <dbReference type="EMBL" id="TYK15117.1"/>
    </source>
</evidence>
<evidence type="ECO:0000256" key="1">
    <source>
        <dbReference type="SAM" id="MobiDB-lite"/>
    </source>
</evidence>
<protein>
    <submittedName>
        <fullName evidence="2">Uncharacterized protein</fullName>
    </submittedName>
</protein>
<sequence length="163" mass="18194">MFLSLHYPNALNPLNTHQEPAPSFQNQPDSEPVRQLTYANTGDANQQPSPNANDPCTESGPTPTNTKKNYRSFQGIHVLDLDHDMRPSKNPRTFDTEDVNISSKELTVPHDLATRIVDIFTVESYALLTSINLLSERRLEVHTLVSHLKALIPSSSLANQAHK</sequence>
<gene>
    <name evidence="2" type="ORF">E5676_scaffold259G00460</name>
</gene>
<accession>A0A5D3CT63</accession>
<feature type="compositionally biased region" description="Polar residues" evidence="1">
    <location>
        <begin position="37"/>
        <end position="67"/>
    </location>
</feature>
<feature type="compositionally biased region" description="Polar residues" evidence="1">
    <location>
        <begin position="13"/>
        <end position="29"/>
    </location>
</feature>
<dbReference type="AlphaFoldDB" id="A0A5D3CT63"/>
<name>A0A5D3CT63_CUCMM</name>
<dbReference type="Proteomes" id="UP000321947">
    <property type="component" value="Unassembled WGS sequence"/>
</dbReference>
<proteinExistence type="predicted"/>
<reference evidence="2 3" key="1">
    <citation type="submission" date="2019-08" db="EMBL/GenBank/DDBJ databases">
        <title>Draft genome sequences of two oriental melons (Cucumis melo L. var makuwa).</title>
        <authorList>
            <person name="Kwon S.-Y."/>
        </authorList>
    </citation>
    <scope>NUCLEOTIDE SEQUENCE [LARGE SCALE GENOMIC DNA]</scope>
    <source>
        <strain evidence="3">cv. Chang Bougi</strain>
        <tissue evidence="2">Leaf</tissue>
    </source>
</reference>
<feature type="region of interest" description="Disordered" evidence="1">
    <location>
        <begin position="13"/>
        <end position="70"/>
    </location>
</feature>
<comment type="caution">
    <text evidence="2">The sequence shown here is derived from an EMBL/GenBank/DDBJ whole genome shotgun (WGS) entry which is preliminary data.</text>
</comment>